<dbReference type="InterPro" id="IPR004524">
    <property type="entry name" value="Asp-tRNA-ligase_1"/>
</dbReference>
<protein>
    <submittedName>
        <fullName evidence="8">KLTH0E13530p</fullName>
    </submittedName>
</protein>
<dbReference type="PROSITE" id="PS50862">
    <property type="entry name" value="AA_TRNA_LIGASE_II"/>
    <property type="match status" value="1"/>
</dbReference>
<dbReference type="InterPro" id="IPR012340">
    <property type="entry name" value="NA-bd_OB-fold"/>
</dbReference>
<dbReference type="Pfam" id="PF00152">
    <property type="entry name" value="tRNA-synt_2"/>
    <property type="match status" value="1"/>
</dbReference>
<keyword evidence="3" id="KW-0547">Nucleotide-binding</keyword>
<dbReference type="FunCoup" id="C5DIL8">
    <property type="interactions" value="671"/>
</dbReference>
<feature type="domain" description="Aminoacyl-transfer RNA synthetases class-II family profile" evidence="7">
    <location>
        <begin position="206"/>
        <end position="654"/>
    </location>
</feature>
<dbReference type="NCBIfam" id="TIGR00459">
    <property type="entry name" value="aspS_bact"/>
    <property type="match status" value="1"/>
</dbReference>
<dbReference type="HAMAP" id="MF_00044">
    <property type="entry name" value="Asp_tRNA_synth_type1"/>
    <property type="match status" value="1"/>
</dbReference>
<evidence type="ECO:0000256" key="2">
    <source>
        <dbReference type="ARBA" id="ARBA00022598"/>
    </source>
</evidence>
<dbReference type="InterPro" id="IPR004115">
    <property type="entry name" value="GAD-like_sf"/>
</dbReference>
<dbReference type="InterPro" id="IPR004364">
    <property type="entry name" value="Aa-tRNA-synt_II"/>
</dbReference>
<organism evidence="8 9">
    <name type="scientific">Lachancea thermotolerans (strain ATCC 56472 / CBS 6340 / NRRL Y-8284)</name>
    <name type="common">Yeast</name>
    <name type="synonym">Kluyveromyces thermotolerans</name>
    <dbReference type="NCBI Taxonomy" id="559295"/>
    <lineage>
        <taxon>Eukaryota</taxon>
        <taxon>Fungi</taxon>
        <taxon>Dikarya</taxon>
        <taxon>Ascomycota</taxon>
        <taxon>Saccharomycotina</taxon>
        <taxon>Saccharomycetes</taxon>
        <taxon>Saccharomycetales</taxon>
        <taxon>Saccharomycetaceae</taxon>
        <taxon>Lachancea</taxon>
    </lineage>
</organism>
<keyword evidence="6" id="KW-0030">Aminoacyl-tRNA synthetase</keyword>
<dbReference type="Pfam" id="PF01336">
    <property type="entry name" value="tRNA_anti-codon"/>
    <property type="match status" value="1"/>
</dbReference>
<dbReference type="OrthoDB" id="439710at2759"/>
<keyword evidence="2" id="KW-0436">Ligase</keyword>
<accession>C5DIL8</accession>
<evidence type="ECO:0000256" key="3">
    <source>
        <dbReference type="ARBA" id="ARBA00022741"/>
    </source>
</evidence>
<evidence type="ECO:0000256" key="5">
    <source>
        <dbReference type="ARBA" id="ARBA00022917"/>
    </source>
</evidence>
<evidence type="ECO:0000259" key="7">
    <source>
        <dbReference type="PROSITE" id="PS50862"/>
    </source>
</evidence>
<dbReference type="InterPro" id="IPR002312">
    <property type="entry name" value="Asp/Asn-tRNA-synth_IIb"/>
</dbReference>
<proteinExistence type="inferred from homology"/>
<dbReference type="PANTHER" id="PTHR22594">
    <property type="entry name" value="ASPARTYL/LYSYL-TRNA SYNTHETASE"/>
    <property type="match status" value="1"/>
</dbReference>
<name>C5DIL8_LACTC</name>
<dbReference type="InParanoid" id="C5DIL8"/>
<evidence type="ECO:0000256" key="4">
    <source>
        <dbReference type="ARBA" id="ARBA00022840"/>
    </source>
</evidence>
<dbReference type="GO" id="GO:0004815">
    <property type="term" value="F:aspartate-tRNA ligase activity"/>
    <property type="evidence" value="ECO:0007669"/>
    <property type="project" value="TreeGrafter"/>
</dbReference>
<dbReference type="GO" id="GO:0005524">
    <property type="term" value="F:ATP binding"/>
    <property type="evidence" value="ECO:0007669"/>
    <property type="project" value="UniProtKB-KW"/>
</dbReference>
<dbReference type="InterPro" id="IPR006195">
    <property type="entry name" value="aa-tRNA-synth_II"/>
</dbReference>
<gene>
    <name evidence="8" type="ordered locus">KLTH0E13530g</name>
</gene>
<dbReference type="InterPro" id="IPR004365">
    <property type="entry name" value="NA-bd_OB_tRNA"/>
</dbReference>
<keyword evidence="4" id="KW-0067">ATP-binding</keyword>
<dbReference type="Gene3D" id="3.30.1360.30">
    <property type="entry name" value="GAD-like domain"/>
    <property type="match status" value="1"/>
</dbReference>
<dbReference type="EMBL" id="CU928169">
    <property type="protein sequence ID" value="CAR23629.1"/>
    <property type="molecule type" value="Genomic_DNA"/>
</dbReference>
<dbReference type="SUPFAM" id="SSF55681">
    <property type="entry name" value="Class II aaRS and biotin synthetases"/>
    <property type="match status" value="1"/>
</dbReference>
<evidence type="ECO:0000313" key="9">
    <source>
        <dbReference type="Proteomes" id="UP000002036"/>
    </source>
</evidence>
<dbReference type="KEGG" id="lth:KLTH0E13530g"/>
<dbReference type="Proteomes" id="UP000002036">
    <property type="component" value="Chromosome E"/>
</dbReference>
<dbReference type="eggNOG" id="KOG2411">
    <property type="taxonomic scope" value="Eukaryota"/>
</dbReference>
<dbReference type="Gene3D" id="2.40.50.140">
    <property type="entry name" value="Nucleic acid-binding proteins"/>
    <property type="match status" value="1"/>
</dbReference>
<dbReference type="PANTHER" id="PTHR22594:SF5">
    <property type="entry name" value="ASPARTATE--TRNA LIGASE, MITOCHONDRIAL"/>
    <property type="match status" value="1"/>
</dbReference>
<dbReference type="SUPFAM" id="SSF50249">
    <property type="entry name" value="Nucleic acid-binding proteins"/>
    <property type="match status" value="1"/>
</dbReference>
<sequence>MYSFQSGLLPLKNEVPKISFVSFTISLVTNNYTSMMLRSRLVLVRQWERRYSELVNPKIIKERFKLNKEAQPIKALLNRGNSDAVVINGWIDKKPRSVGKGLIFSTLRDTEGDLIQLVDHKSLLKSASVEDVVQVEGHLALKESRGDSDPAQYELRVLNINTLNKSSKKPSQLLGFKIQESYPPEFRYLQLRLPKYQNFLQKRHQIAQNIRELLNLQGFLEVETPVLFKSTPEGAREFLVPARNKQDGKPTFYALPQSPQQYKQLLMASGIQKYYQFARCFRDEDLRSDRQPEFTQVDLEMAFASGDKIMHVVEDTMVSTWNKFSSSEALQTVDKNGLLVAVTGSQPVSRMSYKTAMTHYGIDKPDLRFRDLKIVDMSEFKARGKENILFPVFEVLILRNAFSTVEEYHKNWAFLSNEHNYRYRTPIVVPVETEELERSWFEKFLPIADFENPTLMARFLNLKKGDIVCGSTRQPTSAIFENPTPLGRLRQLAIQSPYGKKLYQKSEGAVATWVVDFPLFSPVEREVVGKETKQLYPVYESDKVTSTHHPFTMVQLDDLAKLSKAPLSCAGQHYDFVLNGVELGGGSTRIHDPELQKYVFKDILKIKEPEKLFGHLLTAFENGTPPHAGLAIGFDRMVAMICGSENIRDVIAFPKSVSGADLVVGSPSSILES</sequence>
<reference evidence="8 9" key="1">
    <citation type="journal article" date="2009" name="Genome Res.">
        <title>Comparative genomics of protoploid Saccharomycetaceae.</title>
        <authorList>
            <consortium name="The Genolevures Consortium"/>
            <person name="Souciet J.-L."/>
            <person name="Dujon B."/>
            <person name="Gaillardin C."/>
            <person name="Johnston M."/>
            <person name="Baret P.V."/>
            <person name="Cliften P."/>
            <person name="Sherman D.J."/>
            <person name="Weissenbach J."/>
            <person name="Westhof E."/>
            <person name="Wincker P."/>
            <person name="Jubin C."/>
            <person name="Poulain J."/>
            <person name="Barbe V."/>
            <person name="Segurens B."/>
            <person name="Artiguenave F."/>
            <person name="Anthouard V."/>
            <person name="Vacherie B."/>
            <person name="Val M.-E."/>
            <person name="Fulton R.S."/>
            <person name="Minx P."/>
            <person name="Wilson R."/>
            <person name="Durrens P."/>
            <person name="Jean G."/>
            <person name="Marck C."/>
            <person name="Martin T."/>
            <person name="Nikolski M."/>
            <person name="Rolland T."/>
            <person name="Seret M.-L."/>
            <person name="Casaregola S."/>
            <person name="Despons L."/>
            <person name="Fairhead C."/>
            <person name="Fischer G."/>
            <person name="Lafontaine I."/>
            <person name="Leh V."/>
            <person name="Lemaire M."/>
            <person name="de Montigny J."/>
            <person name="Neuveglise C."/>
            <person name="Thierry A."/>
            <person name="Blanc-Lenfle I."/>
            <person name="Bleykasten C."/>
            <person name="Diffels J."/>
            <person name="Fritsch E."/>
            <person name="Frangeul L."/>
            <person name="Goeffon A."/>
            <person name="Jauniaux N."/>
            <person name="Kachouri-Lafond R."/>
            <person name="Payen C."/>
            <person name="Potier S."/>
            <person name="Pribylova L."/>
            <person name="Ozanne C."/>
            <person name="Richard G.-F."/>
            <person name="Sacerdot C."/>
            <person name="Straub M.-L."/>
            <person name="Talla E."/>
        </authorList>
    </citation>
    <scope>NUCLEOTIDE SEQUENCE [LARGE SCALE GENOMIC DNA]</scope>
    <source>
        <strain evidence="9">ATCC 56472 / CBS 6340 / NRRL Y-8284</strain>
    </source>
</reference>
<dbReference type="PRINTS" id="PR01042">
    <property type="entry name" value="TRNASYNTHASP"/>
</dbReference>
<evidence type="ECO:0000313" key="8">
    <source>
        <dbReference type="EMBL" id="CAR23629.1"/>
    </source>
</evidence>
<dbReference type="GO" id="GO:0006422">
    <property type="term" value="P:aspartyl-tRNA aminoacylation"/>
    <property type="evidence" value="ECO:0007669"/>
    <property type="project" value="TreeGrafter"/>
</dbReference>
<dbReference type="STRING" id="559295.C5DIL8"/>
<dbReference type="RefSeq" id="XP_002554066.1">
    <property type="nucleotide sequence ID" value="XM_002554020.1"/>
</dbReference>
<dbReference type="GeneID" id="8292235"/>
<dbReference type="OMA" id="DWPLLEW"/>
<comment type="similarity">
    <text evidence="1">Belongs to the class-II aminoacyl-tRNA synthetase family. Type 1 subfamily.</text>
</comment>
<dbReference type="InterPro" id="IPR045864">
    <property type="entry name" value="aa-tRNA-synth_II/BPL/LPL"/>
</dbReference>
<dbReference type="Gene3D" id="3.30.930.10">
    <property type="entry name" value="Bira Bifunctional Protein, Domain 2"/>
    <property type="match status" value="1"/>
</dbReference>
<keyword evidence="5" id="KW-0648">Protein biosynthesis</keyword>
<evidence type="ECO:0000256" key="6">
    <source>
        <dbReference type="ARBA" id="ARBA00023146"/>
    </source>
</evidence>
<evidence type="ECO:0000256" key="1">
    <source>
        <dbReference type="ARBA" id="ARBA00006303"/>
    </source>
</evidence>
<dbReference type="NCBIfam" id="NF001750">
    <property type="entry name" value="PRK00476.1"/>
    <property type="match status" value="1"/>
</dbReference>
<dbReference type="AlphaFoldDB" id="C5DIL8"/>
<dbReference type="HOGENOM" id="CLU_014330_4_1_1"/>
<keyword evidence="9" id="KW-1185">Reference proteome</keyword>
<dbReference type="GO" id="GO:0005739">
    <property type="term" value="C:mitochondrion"/>
    <property type="evidence" value="ECO:0007669"/>
    <property type="project" value="TreeGrafter"/>
</dbReference>